<dbReference type="InterPro" id="IPR036052">
    <property type="entry name" value="TrpB-like_PALP_sf"/>
</dbReference>
<gene>
    <name evidence="1" type="ORF">MJO63_11775</name>
</gene>
<accession>A0ABY3VHM5</accession>
<name>A0ABY3VHM5_MYCUL</name>
<protein>
    <submittedName>
        <fullName evidence="1">Uncharacterized protein</fullName>
    </submittedName>
</protein>
<organism evidence="1 2">
    <name type="scientific">Mycobacterium ulcerans</name>
    <dbReference type="NCBI Taxonomy" id="1809"/>
    <lineage>
        <taxon>Bacteria</taxon>
        <taxon>Bacillati</taxon>
        <taxon>Actinomycetota</taxon>
        <taxon>Actinomycetes</taxon>
        <taxon>Mycobacteriales</taxon>
        <taxon>Mycobacteriaceae</taxon>
        <taxon>Mycobacterium</taxon>
        <taxon>Mycobacterium ulcerans group</taxon>
    </lineage>
</organism>
<evidence type="ECO:0000313" key="2">
    <source>
        <dbReference type="Proteomes" id="UP001055253"/>
    </source>
</evidence>
<dbReference type="EMBL" id="CP092429">
    <property type="protein sequence ID" value="ULP53598.1"/>
    <property type="molecule type" value="Genomic_DNA"/>
</dbReference>
<proteinExistence type="predicted"/>
<reference evidence="1" key="1">
    <citation type="submission" date="2022-08" db="EMBL/GenBank/DDBJ databases">
        <title>Whole genome sequencing of non-tuberculosis mycobacteria type-strains.</title>
        <authorList>
            <person name="Igarashi Y."/>
            <person name="Osugi A."/>
            <person name="Mitarai S."/>
        </authorList>
    </citation>
    <scope>NUCLEOTIDE SEQUENCE</scope>
    <source>
        <strain evidence="1">ATCC 19423</strain>
    </source>
</reference>
<keyword evidence="2" id="KW-1185">Reference proteome</keyword>
<dbReference type="SUPFAM" id="SSF53686">
    <property type="entry name" value="Tryptophan synthase beta subunit-like PLP-dependent enzymes"/>
    <property type="match status" value="1"/>
</dbReference>
<evidence type="ECO:0000313" key="1">
    <source>
        <dbReference type="EMBL" id="ULP53598.1"/>
    </source>
</evidence>
<sequence length="209" mass="22280">MAGLHLGLTLAGLTDIQVIGVVVNDKLRLDHRSITSLARRAARLLQDRGAKLPSIDLPAERLTLLRDWLGPGYGHPTSQGTLALKLARESEHLDLEPVYTAKAMAALLDLPAHQRAAVARTGVPCCTPVPPALLRQGGCPLPTLAITDLHVVMCCVLCPITGAQCWAAMSRRESNPLRCPPRASRDRTLPADLGLVHASATTTCSTSAR</sequence>
<dbReference type="Proteomes" id="UP001055253">
    <property type="component" value="Chromosome"/>
</dbReference>
<dbReference type="Gene3D" id="3.40.50.1100">
    <property type="match status" value="1"/>
</dbReference>